<reference evidence="3" key="1">
    <citation type="submission" date="2021-05" db="EMBL/GenBank/DDBJ databases">
        <title>Complete genome sequence of the cellulolytic planctomycete Telmatocola sphagniphila SP2T and characterization of the first cellulase from planctomycetes.</title>
        <authorList>
            <person name="Rakitin A.L."/>
            <person name="Beletsky A.V."/>
            <person name="Naumoff D.G."/>
            <person name="Kulichevskaya I.S."/>
            <person name="Mardanov A.V."/>
            <person name="Ravin N.V."/>
            <person name="Dedysh S.N."/>
        </authorList>
    </citation>
    <scope>NUCLEOTIDE SEQUENCE</scope>
    <source>
        <strain evidence="3">SP2T</strain>
    </source>
</reference>
<name>A0A8E6B4Q7_9BACT</name>
<evidence type="ECO:0000256" key="1">
    <source>
        <dbReference type="SAM" id="MobiDB-lite"/>
    </source>
</evidence>
<keyword evidence="4" id="KW-1185">Reference proteome</keyword>
<feature type="transmembrane region" description="Helical" evidence="2">
    <location>
        <begin position="331"/>
        <end position="352"/>
    </location>
</feature>
<evidence type="ECO:0000256" key="2">
    <source>
        <dbReference type="SAM" id="Phobius"/>
    </source>
</evidence>
<protein>
    <submittedName>
        <fullName evidence="3">TIGR04222 domain-containing membrane protein</fullName>
    </submittedName>
</protein>
<dbReference type="AlphaFoldDB" id="A0A8E6B4Q7"/>
<sequence length="481" mass="53199">MDLDQQKLFDRIASYSFDDPQTRLTFAARLARENGWSLHYAQRALQEYKRFCFLAMAAGHPVTPSEEIDQVWHLHLVYTRKYWQDFCPNYLGQPLHHGPTKGGPEEHQKHDEWYRRTLESYHKFFQEAPPLDLWPASEERFGRNLAWKRVNWKENWIIPKRQVQNVAQYAFSGLVMVALVGCGAEMNPLDWKGPEFLGLYAELGALSLIWCVLIRALLKIGPVPQNSEPDLTDYEVAYLQNGPERVFITATAKLNRKGCLGVDAKNGRFIQLQPLPADASNWERAVYDSHLTQLNAGTAQKKCQLPIEEIRDSLIEKGLILSPGRVNLIRWLAIMPFVLLLLFGLTKIFIGVERGKPVGILIGFSIATLVVTLINLAVIPRNSRFGNRFLKSLKVKHSSWNSPNPQLNDTAEGIGLPVALFGAVVLAGGQFEDLGSVLRPLRASSNVVNSSSNSSSGCSSSDGGGGGDGGGGCGGCGGGGD</sequence>
<feature type="region of interest" description="Disordered" evidence="1">
    <location>
        <begin position="446"/>
        <end position="481"/>
    </location>
</feature>
<feature type="compositionally biased region" description="Gly residues" evidence="1">
    <location>
        <begin position="462"/>
        <end position="481"/>
    </location>
</feature>
<organism evidence="3 4">
    <name type="scientific">Telmatocola sphagniphila</name>
    <dbReference type="NCBI Taxonomy" id="1123043"/>
    <lineage>
        <taxon>Bacteria</taxon>
        <taxon>Pseudomonadati</taxon>
        <taxon>Planctomycetota</taxon>
        <taxon>Planctomycetia</taxon>
        <taxon>Gemmatales</taxon>
        <taxon>Gemmataceae</taxon>
    </lineage>
</organism>
<dbReference type="EMBL" id="CP074694">
    <property type="protein sequence ID" value="QVL31409.1"/>
    <property type="molecule type" value="Genomic_DNA"/>
</dbReference>
<feature type="compositionally biased region" description="Low complexity" evidence="1">
    <location>
        <begin position="446"/>
        <end position="461"/>
    </location>
</feature>
<evidence type="ECO:0000313" key="4">
    <source>
        <dbReference type="Proteomes" id="UP000676194"/>
    </source>
</evidence>
<dbReference type="KEGG" id="tsph:KIH39_21565"/>
<keyword evidence="2" id="KW-0812">Transmembrane</keyword>
<dbReference type="NCBIfam" id="TIGR04222">
    <property type="entry name" value="near_uncomplex"/>
    <property type="match status" value="1"/>
</dbReference>
<keyword evidence="2" id="KW-1133">Transmembrane helix</keyword>
<proteinExistence type="predicted"/>
<dbReference type="Proteomes" id="UP000676194">
    <property type="component" value="Chromosome"/>
</dbReference>
<dbReference type="RefSeq" id="WP_213495290.1">
    <property type="nucleotide sequence ID" value="NZ_CP074694.1"/>
</dbReference>
<feature type="transmembrane region" description="Helical" evidence="2">
    <location>
        <begin position="358"/>
        <end position="379"/>
    </location>
</feature>
<dbReference type="InterPro" id="IPR026467">
    <property type="entry name" value="Ser/Gly_Cys_C_dom"/>
</dbReference>
<gene>
    <name evidence="3" type="ORF">KIH39_21565</name>
</gene>
<keyword evidence="2" id="KW-0472">Membrane</keyword>
<accession>A0A8E6B4Q7</accession>
<evidence type="ECO:0000313" key="3">
    <source>
        <dbReference type="EMBL" id="QVL31409.1"/>
    </source>
</evidence>